<sequence>MCTQTYTESPLERSFSPEKIRLVFMVMVCGVYGYSGCLTRQLVFKNLFTQVYQKYDEFCMSFMFDDQFLLTR</sequence>
<dbReference type="AlphaFoldDB" id="A0A0P6HQT5"/>
<reference evidence="1" key="1">
    <citation type="submission" date="2015-10" db="EMBL/GenBank/DDBJ databases">
        <title>EvidentialGene: Evidence-directed Construction of Complete mRNA Transcriptomes without Genomes.</title>
        <authorList>
            <person name="Gilbert D.G."/>
        </authorList>
    </citation>
    <scope>NUCLEOTIDE SEQUENCE</scope>
</reference>
<organism evidence="1">
    <name type="scientific">Daphnia magna</name>
    <dbReference type="NCBI Taxonomy" id="35525"/>
    <lineage>
        <taxon>Eukaryota</taxon>
        <taxon>Metazoa</taxon>
        <taxon>Ecdysozoa</taxon>
        <taxon>Arthropoda</taxon>
        <taxon>Crustacea</taxon>
        <taxon>Branchiopoda</taxon>
        <taxon>Diplostraca</taxon>
        <taxon>Cladocera</taxon>
        <taxon>Anomopoda</taxon>
        <taxon>Daphniidae</taxon>
        <taxon>Daphnia</taxon>
    </lineage>
</organism>
<evidence type="ECO:0000313" key="1">
    <source>
        <dbReference type="EMBL" id="JAN79198.1"/>
    </source>
</evidence>
<name>A0A0P6HQT5_9CRUS</name>
<protein>
    <submittedName>
        <fullName evidence="1">Uncharacterized protein</fullName>
    </submittedName>
</protein>
<accession>A0A0P6HQT5</accession>
<dbReference type="EMBL" id="GDIQ01015539">
    <property type="protein sequence ID" value="JAN79198.1"/>
    <property type="molecule type" value="Transcribed_RNA"/>
</dbReference>
<proteinExistence type="predicted"/>